<feature type="domain" description="Pyrimidine/purine nucleotide 5'-monophosphate nucleosidase C-terminal" evidence="4">
    <location>
        <begin position="336"/>
        <end position="454"/>
    </location>
</feature>
<dbReference type="AlphaFoldDB" id="F6DAH6"/>
<dbReference type="EC" id="3.2.2.4" evidence="2"/>
<accession>F6DAH6</accession>
<protein>
    <recommendedName>
        <fullName evidence="3">AMP nucleosidase</fullName>
        <ecNumber evidence="2">3.2.2.4</ecNumber>
    </recommendedName>
    <alternativeName>
        <fullName evidence="3">AMP nucleosidase</fullName>
    </alternativeName>
</protein>
<dbReference type="Pfam" id="PF11892">
    <property type="entry name" value="PpnN_C"/>
    <property type="match status" value="1"/>
</dbReference>
<proteinExistence type="predicted"/>
<dbReference type="SUPFAM" id="SSF102405">
    <property type="entry name" value="MCP/YpsA-like"/>
    <property type="match status" value="1"/>
</dbReference>
<dbReference type="Gene3D" id="3.40.50.450">
    <property type="match status" value="1"/>
</dbReference>
<dbReference type="KEGG" id="tcy:Thicy_1472"/>
<dbReference type="STRING" id="717773.Thicy_1472"/>
<dbReference type="Pfam" id="PF03641">
    <property type="entry name" value="Lysine_decarbox"/>
    <property type="match status" value="1"/>
</dbReference>
<dbReference type="eggNOG" id="COG1611">
    <property type="taxonomic scope" value="Bacteria"/>
</dbReference>
<evidence type="ECO:0000256" key="3">
    <source>
        <dbReference type="ARBA" id="ARBA00031983"/>
    </source>
</evidence>
<comment type="catalytic activity">
    <reaction evidence="1">
        <text>AMP + H2O = D-ribose 5-phosphate + adenine</text>
        <dbReference type="Rhea" id="RHEA:20129"/>
        <dbReference type="ChEBI" id="CHEBI:15377"/>
        <dbReference type="ChEBI" id="CHEBI:16708"/>
        <dbReference type="ChEBI" id="CHEBI:78346"/>
        <dbReference type="ChEBI" id="CHEBI:456215"/>
        <dbReference type="EC" id="3.2.2.4"/>
    </reaction>
</comment>
<evidence type="ECO:0000313" key="7">
    <source>
        <dbReference type="Proteomes" id="UP000009232"/>
    </source>
</evidence>
<dbReference type="GO" id="GO:0005829">
    <property type="term" value="C:cytosol"/>
    <property type="evidence" value="ECO:0007669"/>
    <property type="project" value="TreeGrafter"/>
</dbReference>
<dbReference type="Pfam" id="PF14793">
    <property type="entry name" value="DUF4478"/>
    <property type="match status" value="1"/>
</dbReference>
<evidence type="ECO:0000259" key="4">
    <source>
        <dbReference type="Pfam" id="PF11892"/>
    </source>
</evidence>
<gene>
    <name evidence="6" type="ordered locus">Thicy_1472</name>
</gene>
<dbReference type="Gene3D" id="3.30.1850.10">
    <property type="entry name" value="MoCo carrier protein-like"/>
    <property type="match status" value="1"/>
</dbReference>
<dbReference type="InterPro" id="IPR049788">
    <property type="entry name" value="PpnN"/>
</dbReference>
<dbReference type="Proteomes" id="UP000009232">
    <property type="component" value="Chromosome"/>
</dbReference>
<dbReference type="PANTHER" id="PTHR43393">
    <property type="entry name" value="CYTOKININ RIBOSIDE 5'-MONOPHOSPHATE PHOSPHORIBOHYDROLASE"/>
    <property type="match status" value="1"/>
</dbReference>
<reference evidence="6 7" key="1">
    <citation type="submission" date="2011-05" db="EMBL/GenBank/DDBJ databases">
        <title>Complete sequence of Thioalkalimicrobium cyclicum ALM1.</title>
        <authorList>
            <consortium name="US DOE Joint Genome Institute"/>
            <person name="Lucas S."/>
            <person name="Han J."/>
            <person name="Lapidus A."/>
            <person name="Cheng J.-F."/>
            <person name="Goodwin L."/>
            <person name="Pitluck S."/>
            <person name="Peters L."/>
            <person name="Mikhailova N."/>
            <person name="Davenport K."/>
            <person name="Han C."/>
            <person name="Tapia R."/>
            <person name="Land M."/>
            <person name="Hauser L."/>
            <person name="Kyrpides N."/>
            <person name="Ivanova N."/>
            <person name="Pagani I."/>
            <person name="Kappler U."/>
            <person name="Woyke T."/>
        </authorList>
    </citation>
    <scope>NUCLEOTIDE SEQUENCE [LARGE SCALE GENOMIC DNA]</scope>
    <source>
        <strain evidence="7">DSM 14477 / JCM 11371 / ALM1</strain>
    </source>
</reference>
<organism evidence="6 7">
    <name type="scientific">Thiomicrospira cyclica (strain DSM 14477 / JCM 11371 / ALM1)</name>
    <name type="common">Thioalkalimicrobium cyclicum</name>
    <dbReference type="NCBI Taxonomy" id="717773"/>
    <lineage>
        <taxon>Bacteria</taxon>
        <taxon>Pseudomonadati</taxon>
        <taxon>Pseudomonadota</taxon>
        <taxon>Gammaproteobacteria</taxon>
        <taxon>Thiotrichales</taxon>
        <taxon>Piscirickettsiaceae</taxon>
        <taxon>Thiomicrospira</taxon>
    </lineage>
</organism>
<dbReference type="InterPro" id="IPR021826">
    <property type="entry name" value="PpnN_C"/>
</dbReference>
<sequence>MSDHPNALYIRPQGTLQVLSQHEAEQLCDTSERGLNELFRQCCLAVLNTGSDLDSGLKLLEQYKDFDIKVTTRGRGIELIICNPPAKAFIDGELIAGLKEHLFSVVRDLLYTQNSILESGNFNLNESAGITNAVFHMLRNAEVMHTNEPPSLVVCWGGHAVPRHEYEYAKHVGYSLGLRTMNVCTGCGPGVMKAPMKGAAVGHHNQRFFNRRYVGLTEPGIIAAEAPNAVVNELVILPDIEKRLEAFVRLGHGIIIFPGGPGTLEELLYILSILLHPNNQEQVLPLVLTGNRHSDIYFEKIERFVELTLGLEALSKLNIIINDPEAVALYMKEQLNLVRQDRKDTSDAYYFNWQLYIDPPLQQPFQPTHEAMAGLNLTRNQPLHLLASQLRCAFSGIVAGNVKAEGIRAIAEKGPYQLQGDPDIMAALDDLLAFLVDQKRMKLDAEDYQPCYDILRSTQ</sequence>
<evidence type="ECO:0000259" key="5">
    <source>
        <dbReference type="Pfam" id="PF14793"/>
    </source>
</evidence>
<dbReference type="InterPro" id="IPR037153">
    <property type="entry name" value="PpnN-like_sf"/>
</dbReference>
<dbReference type="HOGENOM" id="CLU_047550_0_0_6"/>
<evidence type="ECO:0000256" key="2">
    <source>
        <dbReference type="ARBA" id="ARBA00011985"/>
    </source>
</evidence>
<evidence type="ECO:0000313" key="6">
    <source>
        <dbReference type="EMBL" id="AEG32232.1"/>
    </source>
</evidence>
<name>F6DAH6_THICA</name>
<dbReference type="InterPro" id="IPR052341">
    <property type="entry name" value="LOG_family_nucleotidases"/>
</dbReference>
<dbReference type="InterPro" id="IPR027820">
    <property type="entry name" value="PpnN_N"/>
</dbReference>
<dbReference type="NCBIfam" id="NF038390">
    <property type="entry name" value="Nsidase_PpnN"/>
    <property type="match status" value="1"/>
</dbReference>
<dbReference type="RefSeq" id="WP_013836007.1">
    <property type="nucleotide sequence ID" value="NC_015581.1"/>
</dbReference>
<evidence type="ECO:0000256" key="1">
    <source>
        <dbReference type="ARBA" id="ARBA00000274"/>
    </source>
</evidence>
<dbReference type="PANTHER" id="PTHR43393:SF1">
    <property type="entry name" value="PYRIMIDINE_PURINE NUCLEOTIDE 5'-MONOPHOSPHATE NUCLEOSIDASE"/>
    <property type="match status" value="1"/>
</dbReference>
<feature type="domain" description="Pyrimidine/purine nucleotide 5'-monophosphate nucleosidase N-terminal" evidence="5">
    <location>
        <begin position="9"/>
        <end position="115"/>
    </location>
</feature>
<dbReference type="OrthoDB" id="9801098at2"/>
<dbReference type="EMBL" id="CP002776">
    <property type="protein sequence ID" value="AEG32232.1"/>
    <property type="molecule type" value="Genomic_DNA"/>
</dbReference>
<keyword evidence="7" id="KW-1185">Reference proteome</keyword>
<dbReference type="GO" id="GO:0008714">
    <property type="term" value="F:AMP nucleosidase activity"/>
    <property type="evidence" value="ECO:0007669"/>
    <property type="project" value="UniProtKB-EC"/>
</dbReference>
<dbReference type="InterPro" id="IPR031100">
    <property type="entry name" value="LOG_fam"/>
</dbReference>